<keyword evidence="5" id="KW-0997">Cell inner membrane</keyword>
<comment type="caution">
    <text evidence="11">The sequence shown here is derived from an EMBL/GenBank/DDBJ whole genome shotgun (WGS) entry which is preliminary data.</text>
</comment>
<dbReference type="GO" id="GO:0016887">
    <property type="term" value="F:ATP hydrolysis activity"/>
    <property type="evidence" value="ECO:0007669"/>
    <property type="project" value="InterPro"/>
</dbReference>
<dbReference type="EMBL" id="JAAXQQ010000004">
    <property type="protein sequence ID" value="MBY3064777.1"/>
    <property type="molecule type" value="Genomic_DNA"/>
</dbReference>
<dbReference type="InterPro" id="IPR008995">
    <property type="entry name" value="Mo/tungstate-bd_C_term_dom"/>
</dbReference>
<dbReference type="FunFam" id="3.40.50.300:FF:000042">
    <property type="entry name" value="Maltose/maltodextrin ABC transporter, ATP-binding protein"/>
    <property type="match status" value="1"/>
</dbReference>
<evidence type="ECO:0000256" key="7">
    <source>
        <dbReference type="ARBA" id="ARBA00022840"/>
    </source>
</evidence>
<evidence type="ECO:0000256" key="4">
    <source>
        <dbReference type="ARBA" id="ARBA00022475"/>
    </source>
</evidence>
<evidence type="ECO:0000259" key="10">
    <source>
        <dbReference type="PROSITE" id="PS50893"/>
    </source>
</evidence>
<dbReference type="InterPro" id="IPR027417">
    <property type="entry name" value="P-loop_NTPase"/>
</dbReference>
<dbReference type="Gene3D" id="2.40.50.100">
    <property type="match status" value="1"/>
</dbReference>
<keyword evidence="7 11" id="KW-0067">ATP-binding</keyword>
<keyword evidence="9" id="KW-0472">Membrane</keyword>
<dbReference type="Pfam" id="PF08402">
    <property type="entry name" value="TOBE_2"/>
    <property type="match status" value="1"/>
</dbReference>
<dbReference type="SUPFAM" id="SSF50331">
    <property type="entry name" value="MOP-like"/>
    <property type="match status" value="1"/>
</dbReference>
<gene>
    <name evidence="11" type="ORF">HFO74_15265</name>
</gene>
<dbReference type="InterPro" id="IPR017871">
    <property type="entry name" value="ABC_transporter-like_CS"/>
</dbReference>
<dbReference type="GO" id="GO:0140359">
    <property type="term" value="F:ABC-type transporter activity"/>
    <property type="evidence" value="ECO:0007669"/>
    <property type="project" value="UniProtKB-ARBA"/>
</dbReference>
<name>A0AB35FEK5_9HYPH</name>
<dbReference type="PROSITE" id="PS00211">
    <property type="entry name" value="ABC_TRANSPORTER_1"/>
    <property type="match status" value="1"/>
</dbReference>
<dbReference type="InterPro" id="IPR047641">
    <property type="entry name" value="ABC_transpr_MalK/UgpC-like"/>
</dbReference>
<dbReference type="SMART" id="SM00382">
    <property type="entry name" value="AAA"/>
    <property type="match status" value="1"/>
</dbReference>
<dbReference type="RefSeq" id="WP_221979397.1">
    <property type="nucleotide sequence ID" value="NZ_JAAXQQ010000004.1"/>
</dbReference>
<comment type="subcellular location">
    <subcellularLocation>
        <location evidence="1">Cell inner membrane</location>
        <topology evidence="1">Peripheral membrane protein</topology>
    </subcellularLocation>
</comment>
<dbReference type="Pfam" id="PF00005">
    <property type="entry name" value="ABC_tran"/>
    <property type="match status" value="1"/>
</dbReference>
<dbReference type="Proteomes" id="UP000758022">
    <property type="component" value="Unassembled WGS sequence"/>
</dbReference>
<dbReference type="InterPro" id="IPR003593">
    <property type="entry name" value="AAA+_ATPase"/>
</dbReference>
<keyword evidence="3" id="KW-0813">Transport</keyword>
<dbReference type="GO" id="GO:0005524">
    <property type="term" value="F:ATP binding"/>
    <property type="evidence" value="ECO:0007669"/>
    <property type="project" value="UniProtKB-KW"/>
</dbReference>
<organism evidence="11 12">
    <name type="scientific">Rhizobium laguerreae</name>
    <dbReference type="NCBI Taxonomy" id="1076926"/>
    <lineage>
        <taxon>Bacteria</taxon>
        <taxon>Pseudomonadati</taxon>
        <taxon>Pseudomonadota</taxon>
        <taxon>Alphaproteobacteria</taxon>
        <taxon>Hyphomicrobiales</taxon>
        <taxon>Rhizobiaceae</taxon>
        <taxon>Rhizobium/Agrobacterium group</taxon>
        <taxon>Rhizobium</taxon>
    </lineage>
</organism>
<evidence type="ECO:0000256" key="6">
    <source>
        <dbReference type="ARBA" id="ARBA00022741"/>
    </source>
</evidence>
<dbReference type="PROSITE" id="PS50893">
    <property type="entry name" value="ABC_TRANSPORTER_2"/>
    <property type="match status" value="1"/>
</dbReference>
<reference evidence="11" key="1">
    <citation type="submission" date="2020-04" db="EMBL/GenBank/DDBJ databases">
        <title>Global-level population genomics supports evidence of horizontal gene transfer on evolution of Rhizobia in Lentils.</title>
        <authorList>
            <person name="Gai Y."/>
            <person name="Cook D."/>
            <person name="Riely B."/>
        </authorList>
    </citation>
    <scope>NUCLEOTIDE SEQUENCE</scope>
    <source>
        <strain evidence="11">TLR9</strain>
    </source>
</reference>
<sequence>MRGAETKGFLEVDRIEKNYGAMKAVDGVSFSLAKGEFLTLLGPSGCGKTTSLRAIAGFETISGGKISIDGQPVSDPANKVHLPPEHRQFGMVFQSYAVWPHMSVAENVAYGLHNLKLSRAERDQRIRRVLAKVGLEAQLDRPATMLSGGQQQRVALARAIVYEPKVLLFDEPLSNLDAKLREAMRLELRRLQAELGITSLYVTHDQEEAMVVSDRVIVMQGGHIQQIGSPSDIYDRPANRFVADFIGSSNLLEAKVLRRQGNAVFVETAVLPGAEIACATVGAVEPGSNVTLSFRPEHATLSVEPASRDQNVLSGHVSGRINMGSHLDYRVAIGRAEVRVSAPRSVEIPLSQNVVVVLDRDRSLALAS</sequence>
<dbReference type="InterPro" id="IPR013611">
    <property type="entry name" value="Transp-assoc_OB_typ2"/>
</dbReference>
<keyword evidence="4" id="KW-1003">Cell membrane</keyword>
<dbReference type="InterPro" id="IPR003439">
    <property type="entry name" value="ABC_transporter-like_ATP-bd"/>
</dbReference>
<proteinExistence type="inferred from homology"/>
<keyword evidence="6" id="KW-0547">Nucleotide-binding</keyword>
<keyword evidence="8" id="KW-1278">Translocase</keyword>
<protein>
    <submittedName>
        <fullName evidence="11">ABC transporter ATP-binding protein</fullName>
    </submittedName>
</protein>
<evidence type="ECO:0000313" key="11">
    <source>
        <dbReference type="EMBL" id="MBY3064777.1"/>
    </source>
</evidence>
<accession>A0AB35FEK5</accession>
<dbReference type="PANTHER" id="PTHR43875:SF15">
    <property type="entry name" value="TREHALOSE IMPORT ATP-BINDING PROTEIN SUGC"/>
    <property type="match status" value="1"/>
</dbReference>
<feature type="domain" description="ABC transporter" evidence="10">
    <location>
        <begin position="10"/>
        <end position="246"/>
    </location>
</feature>
<comment type="similarity">
    <text evidence="2">Belongs to the ABC transporter superfamily.</text>
</comment>
<evidence type="ECO:0000256" key="3">
    <source>
        <dbReference type="ARBA" id="ARBA00022448"/>
    </source>
</evidence>
<dbReference type="GO" id="GO:0055052">
    <property type="term" value="C:ATP-binding cassette (ABC) transporter complex, substrate-binding subunit-containing"/>
    <property type="evidence" value="ECO:0007669"/>
    <property type="project" value="TreeGrafter"/>
</dbReference>
<dbReference type="PANTHER" id="PTHR43875">
    <property type="entry name" value="MALTODEXTRIN IMPORT ATP-BINDING PROTEIN MSMX"/>
    <property type="match status" value="1"/>
</dbReference>
<dbReference type="Gene3D" id="3.40.50.300">
    <property type="entry name" value="P-loop containing nucleotide triphosphate hydrolases"/>
    <property type="match status" value="1"/>
</dbReference>
<dbReference type="SUPFAM" id="SSF52540">
    <property type="entry name" value="P-loop containing nucleoside triphosphate hydrolases"/>
    <property type="match status" value="1"/>
</dbReference>
<evidence type="ECO:0000256" key="5">
    <source>
        <dbReference type="ARBA" id="ARBA00022519"/>
    </source>
</evidence>
<evidence type="ECO:0000256" key="9">
    <source>
        <dbReference type="ARBA" id="ARBA00023136"/>
    </source>
</evidence>
<evidence type="ECO:0000256" key="8">
    <source>
        <dbReference type="ARBA" id="ARBA00022967"/>
    </source>
</evidence>
<dbReference type="AlphaFoldDB" id="A0AB35FEK5"/>
<evidence type="ECO:0000256" key="2">
    <source>
        <dbReference type="ARBA" id="ARBA00005417"/>
    </source>
</evidence>
<evidence type="ECO:0000256" key="1">
    <source>
        <dbReference type="ARBA" id="ARBA00004417"/>
    </source>
</evidence>
<evidence type="ECO:0000313" key="12">
    <source>
        <dbReference type="Proteomes" id="UP000758022"/>
    </source>
</evidence>